<dbReference type="EMBL" id="SDOX01000021">
    <property type="protein sequence ID" value="TFJ83733.1"/>
    <property type="molecule type" value="Genomic_DNA"/>
</dbReference>
<evidence type="ECO:0000256" key="3">
    <source>
        <dbReference type="ARBA" id="ARBA00022679"/>
    </source>
</evidence>
<dbReference type="Gene3D" id="3.40.50.10330">
    <property type="entry name" value="Probable inorganic polyphosphate/atp-NAD kinase, domain 1"/>
    <property type="match status" value="1"/>
</dbReference>
<name>A0A4D9D161_9STRA</name>
<feature type="region of interest" description="Disordered" evidence="10">
    <location>
        <begin position="245"/>
        <end position="357"/>
    </location>
</feature>
<feature type="compositionally biased region" description="Basic and acidic residues" evidence="10">
    <location>
        <begin position="276"/>
        <end position="294"/>
    </location>
</feature>
<feature type="domain" description="DAGKc" evidence="12">
    <location>
        <begin position="395"/>
        <end position="529"/>
    </location>
</feature>
<keyword evidence="14" id="KW-1185">Reference proteome</keyword>
<evidence type="ECO:0000256" key="11">
    <source>
        <dbReference type="SAM" id="Phobius"/>
    </source>
</evidence>
<dbReference type="GO" id="GO:0008270">
    <property type="term" value="F:zinc ion binding"/>
    <property type="evidence" value="ECO:0007669"/>
    <property type="project" value="UniProtKB-KW"/>
</dbReference>
<feature type="compositionally biased region" description="Basic and acidic residues" evidence="10">
    <location>
        <begin position="687"/>
        <end position="697"/>
    </location>
</feature>
<dbReference type="GO" id="GO:0016020">
    <property type="term" value="C:membrane"/>
    <property type="evidence" value="ECO:0007669"/>
    <property type="project" value="UniProtKB-SubCell"/>
</dbReference>
<evidence type="ECO:0000256" key="7">
    <source>
        <dbReference type="ARBA" id="ARBA00022840"/>
    </source>
</evidence>
<evidence type="ECO:0000256" key="6">
    <source>
        <dbReference type="ARBA" id="ARBA00022777"/>
    </source>
</evidence>
<keyword evidence="6 9" id="KW-0418">Kinase</keyword>
<keyword evidence="5" id="KW-0863">Zinc-finger</keyword>
<evidence type="ECO:0000256" key="9">
    <source>
        <dbReference type="RuleBase" id="RU361128"/>
    </source>
</evidence>
<keyword evidence="5" id="KW-0862">Zinc</keyword>
<evidence type="ECO:0000259" key="12">
    <source>
        <dbReference type="PROSITE" id="PS50146"/>
    </source>
</evidence>
<evidence type="ECO:0000256" key="1">
    <source>
        <dbReference type="ARBA" id="ARBA00004370"/>
    </source>
</evidence>
<dbReference type="SMART" id="SM00046">
    <property type="entry name" value="DAGKc"/>
    <property type="match status" value="1"/>
</dbReference>
<keyword evidence="11" id="KW-1133">Transmembrane helix</keyword>
<dbReference type="Pfam" id="PF00781">
    <property type="entry name" value="DAGK_cat"/>
    <property type="match status" value="1"/>
</dbReference>
<comment type="similarity">
    <text evidence="2 9">Belongs to the eukaryotic diacylglycerol kinase family.</text>
</comment>
<feature type="region of interest" description="Disordered" evidence="10">
    <location>
        <begin position="104"/>
        <end position="232"/>
    </location>
</feature>
<protein>
    <recommendedName>
        <fullName evidence="9">Diacylglycerol kinase</fullName>
        <shortName evidence="9">DAG kinase</shortName>
        <ecNumber evidence="9">2.7.1.107</ecNumber>
    </recommendedName>
</protein>
<feature type="transmembrane region" description="Helical" evidence="11">
    <location>
        <begin position="12"/>
        <end position="34"/>
    </location>
</feature>
<dbReference type="Proteomes" id="UP000355283">
    <property type="component" value="Unassembled WGS sequence"/>
</dbReference>
<dbReference type="SMART" id="SM00045">
    <property type="entry name" value="DAGKa"/>
    <property type="match status" value="1"/>
</dbReference>
<dbReference type="InterPro" id="IPR001206">
    <property type="entry name" value="Diacylglycerol_kinase_cat_dom"/>
</dbReference>
<evidence type="ECO:0000256" key="4">
    <source>
        <dbReference type="ARBA" id="ARBA00022741"/>
    </source>
</evidence>
<sequence length="866" mass="94608">MDEELNVLSPFLVKAEVLLVLVVVLVASVVWLFWEIVSFMIDRGKEETNPDWWEVLRNCQHRRLIIPPYCVQEVPELGTFSRLTTATTNAMKNMSGVIQRTSHLISGGSGKSAAAIKKGARQDLPSTQQEDDEDMKGYTVNGNARGVKLRRRGSKQSIVGLSNHGTSAGGKPALQPTANPTPLSLRENGANPDASTASDARPKRHRLDLKGEEGNMVPCNGSLSSRAGDGKRMVGMSDLASASAAVGSDVSSENVKSMEASPADTSCRGRIRFLPHQRERQQIENHEQPHEGKPTRSGLPLRALDSQPPLTPYGLSEAEGVLASSAQSSPHAPDATAATPRLSSSHAANGEPITAPAQPVRLPSMEHAHSGTGGAMSGGSSGVAGRGFIFAPLPEDCTPLLAFVNSRSGVSQGAYLIHQLRRLLNPIQVIDLANEDPARALRLYLELPRLRVLVCGGDGTAKWIMNVLEDLNPECWPPIAILPLGTGNDMARVLGWGGGYNNQSIVEFLAQVQRAHVVVVDRWEMKLTPAGKGSSRAKTVTFNNYFGIGVDAQAALKFHHLREQKPQLFFSRLVNKLWYGMLGAQDLFRRTCVSLPERLKIVADGKELTLPAHVQGVIFLNIESYGGGVKLWNVEEDDESAGNGLFDASSSSCSSEEGDRSEDESRRQRRRRRRRERQRRQQSQAEEEVHHQREQQDKPSSMALTSSSMQDGLMEVVAINGVVHLGQLQVGLSKAVKICQCREAVITTTRDLPMQVDGEPWPQAKSTIKITRKKDPAYLLRRTMDSGGAVVGEVVELLESAVKDGVISLPQKKSLLTELSRRVEMKRKVFEQELSQNDGVPSFSKGLDVYRLRLATDSNSKDCVLM</sequence>
<keyword evidence="11" id="KW-0812">Transmembrane</keyword>
<dbReference type="EC" id="2.7.1.107" evidence="9"/>
<proteinExistence type="inferred from homology"/>
<feature type="compositionally biased region" description="Polar residues" evidence="10">
    <location>
        <begin position="698"/>
        <end position="707"/>
    </location>
</feature>
<dbReference type="GO" id="GO:0005524">
    <property type="term" value="F:ATP binding"/>
    <property type="evidence" value="ECO:0007669"/>
    <property type="project" value="UniProtKB-KW"/>
</dbReference>
<reference evidence="13 14" key="1">
    <citation type="submission" date="2019-01" db="EMBL/GenBank/DDBJ databases">
        <title>Nuclear Genome Assembly of the Microalgal Biofuel strain Nannochloropsis salina CCMP1776.</title>
        <authorList>
            <person name="Hovde B."/>
        </authorList>
    </citation>
    <scope>NUCLEOTIDE SEQUENCE [LARGE SCALE GENOMIC DNA]</scope>
    <source>
        <strain evidence="13 14">CCMP1776</strain>
    </source>
</reference>
<dbReference type="InterPro" id="IPR017438">
    <property type="entry name" value="ATP-NAD_kinase_N"/>
</dbReference>
<comment type="caution">
    <text evidence="13">The sequence shown here is derived from an EMBL/GenBank/DDBJ whole genome shotgun (WGS) entry which is preliminary data.</text>
</comment>
<evidence type="ECO:0000256" key="10">
    <source>
        <dbReference type="SAM" id="MobiDB-lite"/>
    </source>
</evidence>
<gene>
    <name evidence="13" type="ORF">NSK_004837</name>
</gene>
<keyword evidence="7 9" id="KW-0067">ATP-binding</keyword>
<keyword evidence="4 9" id="KW-0547">Nucleotide-binding</keyword>
<dbReference type="PANTHER" id="PTHR11255:SF54">
    <property type="entry name" value="DIACYLGLYCEROL KINASE THETA"/>
    <property type="match status" value="1"/>
</dbReference>
<dbReference type="SUPFAM" id="SSF111331">
    <property type="entry name" value="NAD kinase/diacylglycerol kinase-like"/>
    <property type="match status" value="1"/>
</dbReference>
<dbReference type="AlphaFoldDB" id="A0A4D9D161"/>
<keyword evidence="8 11" id="KW-0472">Membrane</keyword>
<dbReference type="Gene3D" id="2.60.200.40">
    <property type="match status" value="2"/>
</dbReference>
<keyword evidence="3 9" id="KW-0808">Transferase</keyword>
<feature type="region of interest" description="Disordered" evidence="10">
    <location>
        <begin position="641"/>
        <end position="707"/>
    </location>
</feature>
<comment type="catalytic activity">
    <reaction evidence="9">
        <text>a 1,2-diacyl-sn-glycerol + ATP = a 1,2-diacyl-sn-glycero-3-phosphate + ADP + H(+)</text>
        <dbReference type="Rhea" id="RHEA:10272"/>
        <dbReference type="ChEBI" id="CHEBI:15378"/>
        <dbReference type="ChEBI" id="CHEBI:17815"/>
        <dbReference type="ChEBI" id="CHEBI:30616"/>
        <dbReference type="ChEBI" id="CHEBI:58608"/>
        <dbReference type="ChEBI" id="CHEBI:456216"/>
        <dbReference type="EC" id="2.7.1.107"/>
    </reaction>
</comment>
<dbReference type="PROSITE" id="PS50146">
    <property type="entry name" value="DAGK"/>
    <property type="match status" value="1"/>
</dbReference>
<dbReference type="PANTHER" id="PTHR11255">
    <property type="entry name" value="DIACYLGLYCEROL KINASE"/>
    <property type="match status" value="1"/>
</dbReference>
<evidence type="ECO:0000256" key="5">
    <source>
        <dbReference type="ARBA" id="ARBA00022771"/>
    </source>
</evidence>
<evidence type="ECO:0000256" key="8">
    <source>
        <dbReference type="ARBA" id="ARBA00023136"/>
    </source>
</evidence>
<dbReference type="InterPro" id="IPR000756">
    <property type="entry name" value="Diacylglycerol_kin_accessory"/>
</dbReference>
<dbReference type="Pfam" id="PF00609">
    <property type="entry name" value="DAGK_acc"/>
    <property type="match status" value="1"/>
</dbReference>
<dbReference type="InterPro" id="IPR037607">
    <property type="entry name" value="DGK"/>
</dbReference>
<comment type="subcellular location">
    <subcellularLocation>
        <location evidence="1">Membrane</location>
    </subcellularLocation>
</comment>
<feature type="compositionally biased region" description="Polar residues" evidence="10">
    <location>
        <begin position="155"/>
        <end position="166"/>
    </location>
</feature>
<feature type="compositionally biased region" description="Basic residues" evidence="10">
    <location>
        <begin position="667"/>
        <end position="680"/>
    </location>
</feature>
<dbReference type="GO" id="GO:0007200">
    <property type="term" value="P:phospholipase C-activating G protein-coupled receptor signaling pathway"/>
    <property type="evidence" value="ECO:0007669"/>
    <property type="project" value="InterPro"/>
</dbReference>
<evidence type="ECO:0000313" key="14">
    <source>
        <dbReference type="Proteomes" id="UP000355283"/>
    </source>
</evidence>
<accession>A0A4D9D161</accession>
<dbReference type="GO" id="GO:0004143">
    <property type="term" value="F:ATP-dependent diacylglycerol kinase activity"/>
    <property type="evidence" value="ECO:0007669"/>
    <property type="project" value="UniProtKB-EC"/>
</dbReference>
<keyword evidence="5" id="KW-0479">Metal-binding</keyword>
<evidence type="ECO:0000256" key="2">
    <source>
        <dbReference type="ARBA" id="ARBA00009280"/>
    </source>
</evidence>
<evidence type="ECO:0000313" key="13">
    <source>
        <dbReference type="EMBL" id="TFJ83733.1"/>
    </source>
</evidence>
<dbReference type="InterPro" id="IPR016064">
    <property type="entry name" value="NAD/diacylglycerol_kinase_sf"/>
</dbReference>
<organism evidence="13 14">
    <name type="scientific">Nannochloropsis salina CCMP1776</name>
    <dbReference type="NCBI Taxonomy" id="1027361"/>
    <lineage>
        <taxon>Eukaryota</taxon>
        <taxon>Sar</taxon>
        <taxon>Stramenopiles</taxon>
        <taxon>Ochrophyta</taxon>
        <taxon>Eustigmatophyceae</taxon>
        <taxon>Eustigmatales</taxon>
        <taxon>Monodopsidaceae</taxon>
        <taxon>Microchloropsis</taxon>
        <taxon>Microchloropsis salina</taxon>
    </lineage>
</organism>
<dbReference type="OrthoDB" id="242257at2759"/>